<dbReference type="Pfam" id="PF00474">
    <property type="entry name" value="SSF"/>
    <property type="match status" value="1"/>
</dbReference>
<feature type="transmembrane region" description="Helical" evidence="7">
    <location>
        <begin position="459"/>
        <end position="482"/>
    </location>
</feature>
<dbReference type="PANTHER" id="PTHR11819">
    <property type="entry name" value="SOLUTE CARRIER FAMILY 5"/>
    <property type="match status" value="1"/>
</dbReference>
<feature type="transmembrane region" description="Helical" evidence="7">
    <location>
        <begin position="576"/>
        <end position="598"/>
    </location>
</feature>
<sequence>MTEELEGGDYAAIAIYFCLVLAVGLWSTCRPNRNNAAGYFLAGKDMHWFPVGASIFASNVGAPMFIGLAGTAAANGFSCAIYEWHAVYLLIALGWVFVPVYVSSGAFTMPEYLKKRFGGVRLRIFLTVFSLFNYVLIKISSEIFSGAIFLRQILGWNMYACIGMILAVTAIYTVAGGLTAVIYTDTLQTIILIIGAVVLFAITLVDVGGWNEFLAHYAYAASNLTLSDPVNYSCGMPRKDYMHVWRDAKTGDIPWPGAIIGLTTIGLTVWCNDQIMVQRCLSAKNISHNKGGAVFAAALKIFPFFLWIVPGMISRVLFPDEIACADPEACKQICGNAAGCSNIAYPLLVLRKMPIGLRGIMLSALLAALMSTLTSIFNSASSMVTMDLWRRFRRRAPQHELMIVGRVCVLVLIGGAFWGLVISTIVGLTRMVLEFVYTAPNCGSFEEDTRPAILKEVHFLHFAIILSGISILSTVIISLFTVRRSPEKLRRVTWWTRNDPLDPEETESEDDYGVQDVNEETQKVERVASVKKRNIGRLVYNWLCGIDNKPKQRTLTLEDKILIKKKMTDIGENPRAKFVSAVAAIAVAAVTTFLLGLFA</sequence>
<feature type="transmembrane region" description="Helical" evidence="7">
    <location>
        <begin position="190"/>
        <end position="210"/>
    </location>
</feature>
<comment type="similarity">
    <text evidence="2 6">Belongs to the sodium:solute symporter (SSF) (TC 2.A.21) family.</text>
</comment>
<accession>A0A9W3B6Y9</accession>
<evidence type="ECO:0000313" key="9">
    <source>
        <dbReference type="RefSeq" id="XP_055895289.1"/>
    </source>
</evidence>
<proteinExistence type="inferred from homology"/>
<evidence type="ECO:0000256" key="6">
    <source>
        <dbReference type="RuleBase" id="RU362091"/>
    </source>
</evidence>
<gene>
    <name evidence="9" type="primary">LOC106059407</name>
</gene>
<reference evidence="9" key="1">
    <citation type="submission" date="2025-08" db="UniProtKB">
        <authorList>
            <consortium name="RefSeq"/>
        </authorList>
    </citation>
    <scope>IDENTIFICATION</scope>
</reference>
<dbReference type="GO" id="GO:0005886">
    <property type="term" value="C:plasma membrane"/>
    <property type="evidence" value="ECO:0007669"/>
    <property type="project" value="TreeGrafter"/>
</dbReference>
<dbReference type="PROSITE" id="PS50283">
    <property type="entry name" value="NA_SOLUT_SYMP_3"/>
    <property type="match status" value="1"/>
</dbReference>
<feature type="transmembrane region" description="Helical" evidence="7">
    <location>
        <begin position="401"/>
        <end position="426"/>
    </location>
</feature>
<keyword evidence="3 7" id="KW-0812">Transmembrane</keyword>
<evidence type="ECO:0000313" key="8">
    <source>
        <dbReference type="Proteomes" id="UP001165740"/>
    </source>
</evidence>
<organism evidence="8 9">
    <name type="scientific">Biomphalaria glabrata</name>
    <name type="common">Bloodfluke planorb</name>
    <name type="synonym">Freshwater snail</name>
    <dbReference type="NCBI Taxonomy" id="6526"/>
    <lineage>
        <taxon>Eukaryota</taxon>
        <taxon>Metazoa</taxon>
        <taxon>Spiralia</taxon>
        <taxon>Lophotrochozoa</taxon>
        <taxon>Mollusca</taxon>
        <taxon>Gastropoda</taxon>
        <taxon>Heterobranchia</taxon>
        <taxon>Euthyneura</taxon>
        <taxon>Panpulmonata</taxon>
        <taxon>Hygrophila</taxon>
        <taxon>Lymnaeoidea</taxon>
        <taxon>Planorbidae</taxon>
        <taxon>Biomphalaria</taxon>
    </lineage>
</organism>
<dbReference type="NCBIfam" id="TIGR00813">
    <property type="entry name" value="sss"/>
    <property type="match status" value="1"/>
</dbReference>
<feature type="transmembrane region" description="Helical" evidence="7">
    <location>
        <begin position="355"/>
        <end position="380"/>
    </location>
</feature>
<dbReference type="InterPro" id="IPR038377">
    <property type="entry name" value="Na/Glc_symporter_sf"/>
</dbReference>
<feature type="transmembrane region" description="Helical" evidence="7">
    <location>
        <begin position="49"/>
        <end position="74"/>
    </location>
</feature>
<dbReference type="Proteomes" id="UP001165740">
    <property type="component" value="Chromosome 8"/>
</dbReference>
<dbReference type="GeneID" id="106059407"/>
<dbReference type="PANTHER" id="PTHR11819:SF195">
    <property type="entry name" value="SODIUM_GLUCOSE COTRANSPORTER 4"/>
    <property type="match status" value="1"/>
</dbReference>
<dbReference type="Gene3D" id="1.20.1730.10">
    <property type="entry name" value="Sodium/glucose cotransporter"/>
    <property type="match status" value="1"/>
</dbReference>
<dbReference type="RefSeq" id="XP_055895289.1">
    <property type="nucleotide sequence ID" value="XM_056039314.1"/>
</dbReference>
<evidence type="ECO:0000256" key="5">
    <source>
        <dbReference type="ARBA" id="ARBA00023136"/>
    </source>
</evidence>
<keyword evidence="8" id="KW-1185">Reference proteome</keyword>
<feature type="transmembrane region" description="Helical" evidence="7">
    <location>
        <begin position="157"/>
        <end position="183"/>
    </location>
</feature>
<name>A0A9W3B6Y9_BIOGL</name>
<feature type="transmembrane region" description="Helical" evidence="7">
    <location>
        <begin position="292"/>
        <end position="313"/>
    </location>
</feature>
<feature type="transmembrane region" description="Helical" evidence="7">
    <location>
        <begin position="86"/>
        <end position="108"/>
    </location>
</feature>
<comment type="subcellular location">
    <subcellularLocation>
        <location evidence="1">Membrane</location>
        <topology evidence="1">Multi-pass membrane protein</topology>
    </subcellularLocation>
</comment>
<evidence type="ECO:0000256" key="7">
    <source>
        <dbReference type="SAM" id="Phobius"/>
    </source>
</evidence>
<dbReference type="InterPro" id="IPR001734">
    <property type="entry name" value="Na/solute_symporter"/>
</dbReference>
<dbReference type="AlphaFoldDB" id="A0A9W3B6Y9"/>
<evidence type="ECO:0000256" key="3">
    <source>
        <dbReference type="ARBA" id="ARBA00022692"/>
    </source>
</evidence>
<keyword evidence="4 7" id="KW-1133">Transmembrane helix</keyword>
<evidence type="ECO:0000256" key="2">
    <source>
        <dbReference type="ARBA" id="ARBA00006434"/>
    </source>
</evidence>
<evidence type="ECO:0000256" key="1">
    <source>
        <dbReference type="ARBA" id="ARBA00004141"/>
    </source>
</evidence>
<feature type="transmembrane region" description="Helical" evidence="7">
    <location>
        <begin position="12"/>
        <end position="29"/>
    </location>
</feature>
<evidence type="ECO:0000256" key="4">
    <source>
        <dbReference type="ARBA" id="ARBA00022989"/>
    </source>
</evidence>
<protein>
    <submittedName>
        <fullName evidence="9">Sodium/glucose cotransporter 4-like isoform X3</fullName>
    </submittedName>
</protein>
<dbReference type="GO" id="GO:0005412">
    <property type="term" value="F:D-glucose:sodium symporter activity"/>
    <property type="evidence" value="ECO:0007669"/>
    <property type="project" value="TreeGrafter"/>
</dbReference>
<keyword evidence="5 7" id="KW-0472">Membrane</keyword>
<feature type="transmembrane region" description="Helical" evidence="7">
    <location>
        <begin position="253"/>
        <end position="271"/>
    </location>
</feature>